<evidence type="ECO:0000256" key="6">
    <source>
        <dbReference type="ARBA" id="ARBA00022553"/>
    </source>
</evidence>
<feature type="compositionally biased region" description="Polar residues" evidence="23">
    <location>
        <begin position="193"/>
        <end position="206"/>
    </location>
</feature>
<feature type="compositionally biased region" description="Basic residues" evidence="23">
    <location>
        <begin position="307"/>
        <end position="318"/>
    </location>
</feature>
<evidence type="ECO:0000256" key="17">
    <source>
        <dbReference type="ARBA" id="ARBA00049075"/>
    </source>
</evidence>
<evidence type="ECO:0000256" key="4">
    <source>
        <dbReference type="ARBA" id="ARBA00018517"/>
    </source>
</evidence>
<evidence type="ECO:0000256" key="23">
    <source>
        <dbReference type="SAM" id="MobiDB-lite"/>
    </source>
</evidence>
<keyword evidence="12" id="KW-0539">Nucleus</keyword>
<evidence type="ECO:0000256" key="22">
    <source>
        <dbReference type="ARBA" id="ARBA00081504"/>
    </source>
</evidence>
<keyword evidence="10" id="KW-0805">Transcription regulation</keyword>
<comment type="catalytic activity">
    <reaction evidence="17">
        <text>a 5'-end (N(7)-methyl 5'-triphosphoguanosine)-ribonucleoside in snRNA + S-adenosyl-L-methionine = a 5'-end (N(2),N(7)-dimethyl 5'-triphosphoguanosine)-ribonucleoside in snRNA + S-adenosyl-L-homocysteine + H(+)</text>
        <dbReference type="Rhea" id="RHEA:78471"/>
        <dbReference type="Rhea" id="RHEA-COMP:19085"/>
        <dbReference type="Rhea" id="RHEA-COMP:19087"/>
        <dbReference type="ChEBI" id="CHEBI:15378"/>
        <dbReference type="ChEBI" id="CHEBI:57856"/>
        <dbReference type="ChEBI" id="CHEBI:59789"/>
        <dbReference type="ChEBI" id="CHEBI:156461"/>
        <dbReference type="ChEBI" id="CHEBI:172880"/>
    </reaction>
    <physiologicalReaction direction="left-to-right" evidence="17">
        <dbReference type="Rhea" id="RHEA:78472"/>
    </physiologicalReaction>
</comment>
<dbReference type="CDD" id="cd02440">
    <property type="entry name" value="AdoMet_MTases"/>
    <property type="match status" value="1"/>
</dbReference>
<dbReference type="FunFam" id="3.40.50.150:FF:000066">
    <property type="entry name" value="Trimethylguanosine synthase 1"/>
    <property type="match status" value="1"/>
</dbReference>
<feature type="region of interest" description="Disordered" evidence="23">
    <location>
        <begin position="256"/>
        <end position="325"/>
    </location>
</feature>
<accession>A0A7R8UCV7</accession>
<evidence type="ECO:0000256" key="18">
    <source>
        <dbReference type="ARBA" id="ARBA00049790"/>
    </source>
</evidence>
<comment type="function">
    <text evidence="19">Catalyzes the 2 serial methylation steps for the conversion of the 7-monomethylguanosine (m(7)G) caps of snRNAs and snoRNAs to a 2,2,7-trimethylguanosine (m(2,2,7)G) cap structure. The enzyme is specific for guanine, and N7 methylation must precede N2 methylation. Hypermethylation of the m7G cap of U snRNAs leads to their concentration in nuclear foci, their colocalization with coilin and the formation of canonical Cajal bodies (CBs). Plays a role in transcriptional regulation.</text>
</comment>
<name>A0A7R8UCV7_HERIL</name>
<evidence type="ECO:0000256" key="2">
    <source>
        <dbReference type="ARBA" id="ARBA00004496"/>
    </source>
</evidence>
<keyword evidence="6" id="KW-0597">Phosphoprotein</keyword>
<evidence type="ECO:0000256" key="7">
    <source>
        <dbReference type="ARBA" id="ARBA00022603"/>
    </source>
</evidence>
<dbReference type="GO" id="GO:0071164">
    <property type="term" value="F:RNA cap trimethylguanosine synthase activity"/>
    <property type="evidence" value="ECO:0007669"/>
    <property type="project" value="TreeGrafter"/>
</dbReference>
<gene>
    <name evidence="24" type="ORF">HERILL_LOCUS1640</name>
</gene>
<comment type="similarity">
    <text evidence="13">Belongs to the methyltransferase superfamily. Trimethylguanosine synthase family.</text>
</comment>
<dbReference type="FunCoup" id="A0A7R8UCV7">
    <property type="interactions" value="667"/>
</dbReference>
<evidence type="ECO:0000256" key="11">
    <source>
        <dbReference type="ARBA" id="ARBA00023163"/>
    </source>
</evidence>
<comment type="subcellular location">
    <subcellularLocation>
        <location evidence="2">Cytoplasm</location>
    </subcellularLocation>
    <subcellularLocation>
        <location evidence="1">Nucleus</location>
        <location evidence="1">Cajal body</location>
    </subcellularLocation>
    <subcellularLocation>
        <location evidence="3">Nucleus</location>
        <location evidence="3">Nucleolus</location>
    </subcellularLocation>
</comment>
<keyword evidence="25" id="KW-1185">Reference proteome</keyword>
<evidence type="ECO:0000256" key="8">
    <source>
        <dbReference type="ARBA" id="ARBA00022679"/>
    </source>
</evidence>
<evidence type="ECO:0000256" key="10">
    <source>
        <dbReference type="ARBA" id="ARBA00023015"/>
    </source>
</evidence>
<sequence length="536" mass="60646">MEVDAAASTLGEIEVLLCPDDYNPVTCTFTRVDIVDLSWCRDRDWSVDAGDSEEEGSEYQALDENIDHQVNNLQITEQTDEPYNPSEDFTRKEHKEPIEYIIVDEREAMAAVGLPTEFGSKKKRKNNRRKAPIGKEDFATFVLPSLKELYGIQTLESARPIVSKMGYFYENAVKRKSEMKANSQKEHTLEVLENTSEAQSTKAATSETDDEHNFAALRRQEMNIESQVDGFGEYNMQSNNKQIDGKVKNDIDVDVDSSINEGKDTTHSDDIKQDDSVEPGPDCSGSEYNSARSHCEDEIAEDDISNKLKKKSKKKKPTKNNSYPEEIENDRNLVKYWRRRYTLFSLYDRGIKMDAEAWFSATPECIAKHTANRLRCDIIVDAFCGTGGNSIQFAKTCNKVIAIDINPSKVEMAKHNADIYGVSDKIEFITGDYFQLAKTIRADAVFLSPPWGGPKYKCNVVYDLDTDLQPLPASSLFKLTREITNNIAIYLPKNSNTQQLIMLAGQGNSVELEKNYLFDRLTAITAYYGNLIQNKN</sequence>
<evidence type="ECO:0000256" key="5">
    <source>
        <dbReference type="ARBA" id="ARBA00022490"/>
    </source>
</evidence>
<dbReference type="InterPro" id="IPR019012">
    <property type="entry name" value="RNA_cap_Gua-N2-MeTrfase"/>
</dbReference>
<protein>
    <recommendedName>
        <fullName evidence="4">Trimethylguanosine synthase</fullName>
    </recommendedName>
    <alternativeName>
        <fullName evidence="18">Cap-specific guanine-N(2) methyltransferase</fullName>
    </alternativeName>
    <alternativeName>
        <fullName evidence="21">Nuclear receptor coactivator 6-interacting protein</fullName>
    </alternativeName>
    <alternativeName>
        <fullName evidence="22">PRIP-interacting protein with methyltransferase motif</fullName>
    </alternativeName>
</protein>
<dbReference type="PANTHER" id="PTHR14741:SF32">
    <property type="entry name" value="TRIMETHYLGUANOSINE SYNTHASE"/>
    <property type="match status" value="1"/>
</dbReference>
<keyword evidence="7" id="KW-0489">Methyltransferase</keyword>
<comment type="subunit">
    <text evidence="20">May form homooligomers. Interacts with CREBBP/CBP, EED/WAIT1, EP300/P300, NCOA6/PRIP, PPARBP/PBP and SMN.</text>
</comment>
<evidence type="ECO:0000256" key="1">
    <source>
        <dbReference type="ARBA" id="ARBA00004408"/>
    </source>
</evidence>
<dbReference type="GO" id="GO:0005730">
    <property type="term" value="C:nucleolus"/>
    <property type="evidence" value="ECO:0007669"/>
    <property type="project" value="UniProtKB-SubCell"/>
</dbReference>
<evidence type="ECO:0000256" key="13">
    <source>
        <dbReference type="ARBA" id="ARBA00025783"/>
    </source>
</evidence>
<dbReference type="EMBL" id="LR899009">
    <property type="protein sequence ID" value="CAD7078368.1"/>
    <property type="molecule type" value="Genomic_DNA"/>
</dbReference>
<feature type="compositionally biased region" description="Basic and acidic residues" evidence="23">
    <location>
        <begin position="261"/>
        <end position="275"/>
    </location>
</feature>
<evidence type="ECO:0000256" key="21">
    <source>
        <dbReference type="ARBA" id="ARBA00079339"/>
    </source>
</evidence>
<dbReference type="Proteomes" id="UP000594454">
    <property type="component" value="Chromosome 1"/>
</dbReference>
<keyword evidence="8" id="KW-0808">Transferase</keyword>
<dbReference type="InterPro" id="IPR029063">
    <property type="entry name" value="SAM-dependent_MTases_sf"/>
</dbReference>
<comment type="catalytic activity">
    <reaction evidence="15">
        <text>a 5'-end (N(7)-methyl 5'-triphosphoguanosine)-ribonucleoside in snoRNA + S-adenosyl-L-methionine = a 5'-end (N(2),N(7)-dimethyl 5'-triphosphoguanosine)-ribonucleoside in snoRNA + S-adenosyl-L-homocysteine + H(+)</text>
        <dbReference type="Rhea" id="RHEA:78475"/>
        <dbReference type="Rhea" id="RHEA-COMP:19086"/>
        <dbReference type="Rhea" id="RHEA-COMP:19088"/>
        <dbReference type="ChEBI" id="CHEBI:15378"/>
        <dbReference type="ChEBI" id="CHEBI:57856"/>
        <dbReference type="ChEBI" id="CHEBI:59789"/>
        <dbReference type="ChEBI" id="CHEBI:156461"/>
        <dbReference type="ChEBI" id="CHEBI:172880"/>
    </reaction>
    <physiologicalReaction direction="left-to-right" evidence="15">
        <dbReference type="Rhea" id="RHEA:78476"/>
    </physiologicalReaction>
</comment>
<keyword evidence="5" id="KW-0963">Cytoplasm</keyword>
<dbReference type="InParanoid" id="A0A7R8UCV7"/>
<comment type="catalytic activity">
    <reaction evidence="14">
        <text>a 5'-end (N(2),N(7)-dimethyl 5'-triphosphoguanosine)-ribonucleoside in snoRNA + S-adenosyl-L-methionine = a 5'-end (N(2),N(2),N(7)-trimethyl 5'-triphosphoguanosine)-ribonucleoside in snoRNA + S-adenosyl-L-homocysteine + H(+)</text>
        <dbReference type="Rhea" id="RHEA:78507"/>
        <dbReference type="Rhea" id="RHEA-COMP:19088"/>
        <dbReference type="Rhea" id="RHEA-COMP:19090"/>
        <dbReference type="ChEBI" id="CHEBI:15378"/>
        <dbReference type="ChEBI" id="CHEBI:57856"/>
        <dbReference type="ChEBI" id="CHEBI:59789"/>
        <dbReference type="ChEBI" id="CHEBI:167623"/>
        <dbReference type="ChEBI" id="CHEBI:172880"/>
    </reaction>
    <physiologicalReaction direction="left-to-right" evidence="14">
        <dbReference type="Rhea" id="RHEA:78508"/>
    </physiologicalReaction>
</comment>
<feature type="compositionally biased region" description="Basic and acidic residues" evidence="23">
    <location>
        <begin position="179"/>
        <end position="190"/>
    </location>
</feature>
<dbReference type="SUPFAM" id="SSF53335">
    <property type="entry name" value="S-adenosyl-L-methionine-dependent methyltransferases"/>
    <property type="match status" value="1"/>
</dbReference>
<feature type="region of interest" description="Disordered" evidence="23">
    <location>
        <begin position="179"/>
        <end position="211"/>
    </location>
</feature>
<organism evidence="24 25">
    <name type="scientific">Hermetia illucens</name>
    <name type="common">Black soldier fly</name>
    <dbReference type="NCBI Taxonomy" id="343691"/>
    <lineage>
        <taxon>Eukaryota</taxon>
        <taxon>Metazoa</taxon>
        <taxon>Ecdysozoa</taxon>
        <taxon>Arthropoda</taxon>
        <taxon>Hexapoda</taxon>
        <taxon>Insecta</taxon>
        <taxon>Pterygota</taxon>
        <taxon>Neoptera</taxon>
        <taxon>Endopterygota</taxon>
        <taxon>Diptera</taxon>
        <taxon>Brachycera</taxon>
        <taxon>Stratiomyomorpha</taxon>
        <taxon>Stratiomyidae</taxon>
        <taxon>Hermetiinae</taxon>
        <taxon>Hermetia</taxon>
    </lineage>
</organism>
<dbReference type="OrthoDB" id="194443at2759"/>
<dbReference type="Pfam" id="PF09445">
    <property type="entry name" value="Methyltransf_15"/>
    <property type="match status" value="1"/>
</dbReference>
<keyword evidence="11" id="KW-0804">Transcription</keyword>
<dbReference type="AlphaFoldDB" id="A0A7R8UCV7"/>
<dbReference type="GO" id="GO:0015030">
    <property type="term" value="C:Cajal body"/>
    <property type="evidence" value="ECO:0007669"/>
    <property type="project" value="UniProtKB-SubCell"/>
</dbReference>
<dbReference type="PANTHER" id="PTHR14741">
    <property type="entry name" value="S-ADENOSYLMETHIONINE-DEPENDENT METHYLTRANSFERASE RELATED"/>
    <property type="match status" value="1"/>
</dbReference>
<comment type="catalytic activity">
    <reaction evidence="16">
        <text>a 5'-end (N(2),N(7)-dimethyl 5'-triphosphoguanosine)-ribonucleoside in snRNA + S-adenosyl-L-methionine = a 5'-end (N(2),N(2),N(7)-trimethyl 5'-triphosphoguanosine)-ribonucleoside in snRNA + S-adenosyl-L-homocysteine + H(+)</text>
        <dbReference type="Rhea" id="RHEA:78479"/>
        <dbReference type="Rhea" id="RHEA-COMP:19087"/>
        <dbReference type="Rhea" id="RHEA-COMP:19089"/>
        <dbReference type="ChEBI" id="CHEBI:15378"/>
        <dbReference type="ChEBI" id="CHEBI:57856"/>
        <dbReference type="ChEBI" id="CHEBI:59789"/>
        <dbReference type="ChEBI" id="CHEBI:167623"/>
        <dbReference type="ChEBI" id="CHEBI:172880"/>
    </reaction>
    <physiologicalReaction direction="left-to-right" evidence="16">
        <dbReference type="Rhea" id="RHEA:78480"/>
    </physiologicalReaction>
</comment>
<evidence type="ECO:0000256" key="14">
    <source>
        <dbReference type="ARBA" id="ARBA00047418"/>
    </source>
</evidence>
<dbReference type="GO" id="GO:0005737">
    <property type="term" value="C:cytoplasm"/>
    <property type="evidence" value="ECO:0007669"/>
    <property type="project" value="UniProtKB-SubCell"/>
</dbReference>
<evidence type="ECO:0000256" key="9">
    <source>
        <dbReference type="ARBA" id="ARBA00022691"/>
    </source>
</evidence>
<evidence type="ECO:0000256" key="20">
    <source>
        <dbReference type="ARBA" id="ARBA00064494"/>
    </source>
</evidence>
<evidence type="ECO:0000256" key="12">
    <source>
        <dbReference type="ARBA" id="ARBA00023242"/>
    </source>
</evidence>
<dbReference type="Gene3D" id="3.40.50.150">
    <property type="entry name" value="Vaccinia Virus protein VP39"/>
    <property type="match status" value="1"/>
</dbReference>
<evidence type="ECO:0000256" key="15">
    <source>
        <dbReference type="ARBA" id="ARBA00048740"/>
    </source>
</evidence>
<proteinExistence type="inferred from homology"/>
<evidence type="ECO:0000256" key="19">
    <source>
        <dbReference type="ARBA" id="ARBA00057179"/>
    </source>
</evidence>
<reference evidence="24 25" key="1">
    <citation type="submission" date="2020-11" db="EMBL/GenBank/DDBJ databases">
        <authorList>
            <person name="Wallbank WR R."/>
            <person name="Pardo Diaz C."/>
            <person name="Kozak K."/>
            <person name="Martin S."/>
            <person name="Jiggins C."/>
            <person name="Moest M."/>
            <person name="Warren A I."/>
            <person name="Generalovic N T."/>
            <person name="Byers J.R.P. K."/>
            <person name="Montejo-Kovacevich G."/>
            <person name="Yen C E."/>
        </authorList>
    </citation>
    <scope>NUCLEOTIDE SEQUENCE [LARGE SCALE GENOMIC DNA]</scope>
</reference>
<evidence type="ECO:0000256" key="16">
    <source>
        <dbReference type="ARBA" id="ARBA00048763"/>
    </source>
</evidence>
<evidence type="ECO:0000256" key="3">
    <source>
        <dbReference type="ARBA" id="ARBA00004604"/>
    </source>
</evidence>
<evidence type="ECO:0000313" key="25">
    <source>
        <dbReference type="Proteomes" id="UP000594454"/>
    </source>
</evidence>
<evidence type="ECO:0000313" key="24">
    <source>
        <dbReference type="EMBL" id="CAD7078368.1"/>
    </source>
</evidence>
<keyword evidence="9" id="KW-0949">S-adenosyl-L-methionine</keyword>